<feature type="region of interest" description="Disordered" evidence="1">
    <location>
        <begin position="120"/>
        <end position="196"/>
    </location>
</feature>
<gene>
    <name evidence="2" type="ORF">NA56DRAFT_697841</name>
</gene>
<dbReference type="Proteomes" id="UP000235672">
    <property type="component" value="Unassembled WGS sequence"/>
</dbReference>
<protein>
    <submittedName>
        <fullName evidence="2">Uncharacterized protein</fullName>
    </submittedName>
</protein>
<keyword evidence="3" id="KW-1185">Reference proteome</keyword>
<sequence length="234" mass="24858">MAGSVKELQHALGIILRAAAPGTDLPPIQDDNGLLRRCLDKRIILPAGPFNHVTVIQANKCCDEAFRDGDRAPKVMKPVVGVREVVGTGRLFVIDSMGLFSESVLEGDLMAAVIGSIKEDGSDGGGADVSGREEEREELSLRQGQARRDRRESERAGPDAANDDETAGTLGRLEGGEKTQRSSASEEPARANGGAAGHFDWQVAGRSPMKRFCAKALSGDSRWAVVIVCPVPNA</sequence>
<proteinExistence type="predicted"/>
<reference evidence="2 3" key="1">
    <citation type="submission" date="2016-05" db="EMBL/GenBank/DDBJ databases">
        <title>A degradative enzymes factory behind the ericoid mycorrhizal symbiosis.</title>
        <authorList>
            <consortium name="DOE Joint Genome Institute"/>
            <person name="Martino E."/>
            <person name="Morin E."/>
            <person name="Grelet G."/>
            <person name="Kuo A."/>
            <person name="Kohler A."/>
            <person name="Daghino S."/>
            <person name="Barry K."/>
            <person name="Choi C."/>
            <person name="Cichocki N."/>
            <person name="Clum A."/>
            <person name="Copeland A."/>
            <person name="Hainaut M."/>
            <person name="Haridas S."/>
            <person name="Labutti K."/>
            <person name="Lindquist E."/>
            <person name="Lipzen A."/>
            <person name="Khouja H.-R."/>
            <person name="Murat C."/>
            <person name="Ohm R."/>
            <person name="Olson A."/>
            <person name="Spatafora J."/>
            <person name="Veneault-Fourrey C."/>
            <person name="Henrissat B."/>
            <person name="Grigoriev I."/>
            <person name="Martin F."/>
            <person name="Perotto S."/>
        </authorList>
    </citation>
    <scope>NUCLEOTIDE SEQUENCE [LARGE SCALE GENOMIC DNA]</scope>
    <source>
        <strain evidence="2 3">UAMH 7357</strain>
    </source>
</reference>
<organism evidence="2 3">
    <name type="scientific">Hyaloscypha hepaticicola</name>
    <dbReference type="NCBI Taxonomy" id="2082293"/>
    <lineage>
        <taxon>Eukaryota</taxon>
        <taxon>Fungi</taxon>
        <taxon>Dikarya</taxon>
        <taxon>Ascomycota</taxon>
        <taxon>Pezizomycotina</taxon>
        <taxon>Leotiomycetes</taxon>
        <taxon>Helotiales</taxon>
        <taxon>Hyaloscyphaceae</taxon>
        <taxon>Hyaloscypha</taxon>
    </lineage>
</organism>
<accession>A0A2J6QK26</accession>
<dbReference type="EMBL" id="KZ613467">
    <property type="protein sequence ID" value="PMD26613.1"/>
    <property type="molecule type" value="Genomic_DNA"/>
</dbReference>
<evidence type="ECO:0000313" key="3">
    <source>
        <dbReference type="Proteomes" id="UP000235672"/>
    </source>
</evidence>
<dbReference type="AlphaFoldDB" id="A0A2J6QK26"/>
<evidence type="ECO:0000256" key="1">
    <source>
        <dbReference type="SAM" id="MobiDB-lite"/>
    </source>
</evidence>
<evidence type="ECO:0000313" key="2">
    <source>
        <dbReference type="EMBL" id="PMD26613.1"/>
    </source>
</evidence>
<name>A0A2J6QK26_9HELO</name>
<feature type="compositionally biased region" description="Basic and acidic residues" evidence="1">
    <location>
        <begin position="130"/>
        <end position="157"/>
    </location>
</feature>
<dbReference type="OrthoDB" id="10676263at2759"/>